<evidence type="ECO:0000256" key="5">
    <source>
        <dbReference type="ARBA" id="ARBA00022729"/>
    </source>
</evidence>
<comment type="function">
    <text evidence="1">Subunit of the oligosaccharyl transferase (OST) complex that catalyzes the initial transfer of a defined glycan (Glc(3)Man(9)GlcNAc(2) in eukaryotes) from the lipid carrier dolichol-pyrophosphate to an asparagine residue within an Asn-X-Ser/Thr consensus motif in nascent polypeptide chains, the first step in protein N-glycosylation. N-glycosylation occurs cotranslationally and the complex associates with the Sec61 complex at the channel-forming translocon complex that mediates protein translocation across the endoplasmic reticulum (ER). All subunits are required for a maximal enzyme activity.</text>
</comment>
<keyword evidence="6" id="KW-0256">Endoplasmic reticulum</keyword>
<name>T1G2Z0_HELRO</name>
<sequence length="180" mass="20451">QIRIFRPPSYSGTMALILLVSLIGGILYLKRNNLEFLYNKTSWGVFSVVLILAMTSGQMWNHIRGAQLMYRNPQDGQWHYIHGSTQSQFIVESYIVIFLNAAIVGGMFMLSEVGENKKDSGKKKFYALCGLAVVAIFFSFMLSIFKVKHRGYPYRLGTLCVCVCVCVCVRAFLCEDRSLY</sequence>
<dbReference type="InParanoid" id="T1G2Z0"/>
<feature type="transmembrane region" description="Helical" evidence="9">
    <location>
        <begin position="41"/>
        <end position="60"/>
    </location>
</feature>
<feature type="transmembrane region" description="Helical" evidence="9">
    <location>
        <begin position="94"/>
        <end position="113"/>
    </location>
</feature>
<keyword evidence="5" id="KW-0732">Signal</keyword>
<dbReference type="KEGG" id="hro:HELRODRAFT_77505"/>
<evidence type="ECO:0000313" key="10">
    <source>
        <dbReference type="EMBL" id="ESO05482.1"/>
    </source>
</evidence>
<dbReference type="Pfam" id="PF04756">
    <property type="entry name" value="OST3_OST6"/>
    <property type="match status" value="1"/>
</dbReference>
<dbReference type="OrthoDB" id="67566at2759"/>
<evidence type="ECO:0000256" key="2">
    <source>
        <dbReference type="ARBA" id="ARBA00004477"/>
    </source>
</evidence>
<evidence type="ECO:0000256" key="8">
    <source>
        <dbReference type="ARBA" id="ARBA00023136"/>
    </source>
</evidence>
<accession>T1G2Z0</accession>
<evidence type="ECO:0000313" key="11">
    <source>
        <dbReference type="EnsemblMetazoa" id="HelroP77505"/>
    </source>
</evidence>
<reference evidence="12" key="1">
    <citation type="submission" date="2012-12" db="EMBL/GenBank/DDBJ databases">
        <authorList>
            <person name="Hellsten U."/>
            <person name="Grimwood J."/>
            <person name="Chapman J.A."/>
            <person name="Shapiro H."/>
            <person name="Aerts A."/>
            <person name="Otillar R.P."/>
            <person name="Terry A.Y."/>
            <person name="Boore J.L."/>
            <person name="Simakov O."/>
            <person name="Marletaz F."/>
            <person name="Cho S.-J."/>
            <person name="Edsinger-Gonzales E."/>
            <person name="Havlak P."/>
            <person name="Kuo D.-H."/>
            <person name="Larsson T."/>
            <person name="Lv J."/>
            <person name="Arendt D."/>
            <person name="Savage R."/>
            <person name="Osoegawa K."/>
            <person name="de Jong P."/>
            <person name="Lindberg D.R."/>
            <person name="Seaver E.C."/>
            <person name="Weisblat D.A."/>
            <person name="Putnam N.H."/>
            <person name="Grigoriev I.V."/>
            <person name="Rokhsar D.S."/>
        </authorList>
    </citation>
    <scope>NUCLEOTIDE SEQUENCE</scope>
</reference>
<dbReference type="Proteomes" id="UP000015101">
    <property type="component" value="Unassembled WGS sequence"/>
</dbReference>
<protein>
    <recommendedName>
        <fullName evidence="13">Tumor suppressor candidate 3</fullName>
    </recommendedName>
</protein>
<reference evidence="10 12" key="2">
    <citation type="journal article" date="2013" name="Nature">
        <title>Insights into bilaterian evolution from three spiralian genomes.</title>
        <authorList>
            <person name="Simakov O."/>
            <person name="Marletaz F."/>
            <person name="Cho S.J."/>
            <person name="Edsinger-Gonzales E."/>
            <person name="Havlak P."/>
            <person name="Hellsten U."/>
            <person name="Kuo D.H."/>
            <person name="Larsson T."/>
            <person name="Lv J."/>
            <person name="Arendt D."/>
            <person name="Savage R."/>
            <person name="Osoegawa K."/>
            <person name="de Jong P."/>
            <person name="Grimwood J."/>
            <person name="Chapman J.A."/>
            <person name="Shapiro H."/>
            <person name="Aerts A."/>
            <person name="Otillar R.P."/>
            <person name="Terry A.Y."/>
            <person name="Boore J.L."/>
            <person name="Grigoriev I.V."/>
            <person name="Lindberg D.R."/>
            <person name="Seaver E.C."/>
            <person name="Weisblat D.A."/>
            <person name="Putnam N.H."/>
            <person name="Rokhsar D.S."/>
        </authorList>
    </citation>
    <scope>NUCLEOTIDE SEQUENCE</scope>
</reference>
<dbReference type="CTD" id="20215438"/>
<dbReference type="GeneID" id="20215438"/>
<comment type="subcellular location">
    <subcellularLocation>
        <location evidence="2">Endoplasmic reticulum membrane</location>
        <topology evidence="2">Multi-pass membrane protein</topology>
    </subcellularLocation>
</comment>
<dbReference type="InterPro" id="IPR021149">
    <property type="entry name" value="OligosaccharylTrfase_OST3/OST6"/>
</dbReference>
<evidence type="ECO:0000256" key="6">
    <source>
        <dbReference type="ARBA" id="ARBA00022824"/>
    </source>
</evidence>
<evidence type="ECO:0000256" key="3">
    <source>
        <dbReference type="ARBA" id="ARBA00009561"/>
    </source>
</evidence>
<dbReference type="RefSeq" id="XP_009016115.1">
    <property type="nucleotide sequence ID" value="XM_009017867.1"/>
</dbReference>
<gene>
    <name evidence="11" type="primary">20215438</name>
    <name evidence="10" type="ORF">HELRODRAFT_77505</name>
</gene>
<dbReference type="OMA" id="WFRANTE"/>
<dbReference type="PANTHER" id="PTHR12692:SF0">
    <property type="entry name" value="GH11935P"/>
    <property type="match status" value="1"/>
</dbReference>
<dbReference type="EMBL" id="AMQM01003787">
    <property type="status" value="NOT_ANNOTATED_CDS"/>
    <property type="molecule type" value="Genomic_DNA"/>
</dbReference>
<keyword evidence="8 9" id="KW-0472">Membrane</keyword>
<dbReference type="HOGENOM" id="CLU_1499952_0_0_1"/>
<dbReference type="eggNOG" id="KOG2603">
    <property type="taxonomic scope" value="Eukaryota"/>
</dbReference>
<evidence type="ECO:0000256" key="7">
    <source>
        <dbReference type="ARBA" id="ARBA00022989"/>
    </source>
</evidence>
<feature type="transmembrane region" description="Helical" evidence="9">
    <location>
        <begin position="12"/>
        <end position="29"/>
    </location>
</feature>
<dbReference type="EMBL" id="KB096325">
    <property type="protein sequence ID" value="ESO05482.1"/>
    <property type="molecule type" value="Genomic_DNA"/>
</dbReference>
<proteinExistence type="inferred from homology"/>
<evidence type="ECO:0000256" key="9">
    <source>
        <dbReference type="SAM" id="Phobius"/>
    </source>
</evidence>
<keyword evidence="7 9" id="KW-1133">Transmembrane helix</keyword>
<dbReference type="STRING" id="6412.T1G2Z0"/>
<comment type="similarity">
    <text evidence="3">Belongs to the OST3/OST6 family.</text>
</comment>
<organism evidence="11 12">
    <name type="scientific">Helobdella robusta</name>
    <name type="common">Californian leech</name>
    <dbReference type="NCBI Taxonomy" id="6412"/>
    <lineage>
        <taxon>Eukaryota</taxon>
        <taxon>Metazoa</taxon>
        <taxon>Spiralia</taxon>
        <taxon>Lophotrochozoa</taxon>
        <taxon>Annelida</taxon>
        <taxon>Clitellata</taxon>
        <taxon>Hirudinea</taxon>
        <taxon>Rhynchobdellida</taxon>
        <taxon>Glossiphoniidae</taxon>
        <taxon>Helobdella</taxon>
    </lineage>
</organism>
<dbReference type="PANTHER" id="PTHR12692">
    <property type="entry name" value="DOLICHYL-DIPHOSPHOOLIGOSACCHARIDE--PROTEIN GLYCOSYLTRANSFERASE-RELATED"/>
    <property type="match status" value="1"/>
</dbReference>
<dbReference type="GO" id="GO:0005789">
    <property type="term" value="C:endoplasmic reticulum membrane"/>
    <property type="evidence" value="ECO:0007669"/>
    <property type="project" value="UniProtKB-SubCell"/>
</dbReference>
<evidence type="ECO:0000313" key="12">
    <source>
        <dbReference type="Proteomes" id="UP000015101"/>
    </source>
</evidence>
<dbReference type="EnsemblMetazoa" id="HelroT77505">
    <property type="protein sequence ID" value="HelroP77505"/>
    <property type="gene ID" value="HelroG77505"/>
</dbReference>
<keyword evidence="12" id="KW-1185">Reference proteome</keyword>
<keyword evidence="4 9" id="KW-0812">Transmembrane</keyword>
<feature type="transmembrane region" description="Helical" evidence="9">
    <location>
        <begin position="152"/>
        <end position="173"/>
    </location>
</feature>
<evidence type="ECO:0000256" key="4">
    <source>
        <dbReference type="ARBA" id="ARBA00022692"/>
    </source>
</evidence>
<dbReference type="AlphaFoldDB" id="T1G2Z0"/>
<evidence type="ECO:0008006" key="13">
    <source>
        <dbReference type="Google" id="ProtNLM"/>
    </source>
</evidence>
<evidence type="ECO:0000256" key="1">
    <source>
        <dbReference type="ARBA" id="ARBA00002791"/>
    </source>
</evidence>
<feature type="transmembrane region" description="Helical" evidence="9">
    <location>
        <begin position="125"/>
        <end position="146"/>
    </location>
</feature>
<reference evidence="11" key="3">
    <citation type="submission" date="2015-06" db="UniProtKB">
        <authorList>
            <consortium name="EnsemblMetazoa"/>
        </authorList>
    </citation>
    <scope>IDENTIFICATION</scope>
</reference>